<dbReference type="AlphaFoldDB" id="A0A4U5M7V1"/>
<reference evidence="1 2" key="2">
    <citation type="journal article" date="2019" name="G3 (Bethesda)">
        <title>Hybrid Assembly of the Genome of the Entomopathogenic Nematode Steinernema carpocapsae Identifies the X-Chromosome.</title>
        <authorList>
            <person name="Serra L."/>
            <person name="Macchietto M."/>
            <person name="Macias-Munoz A."/>
            <person name="McGill C.J."/>
            <person name="Rodriguez I.M."/>
            <person name="Rodriguez B."/>
            <person name="Murad R."/>
            <person name="Mortazavi A."/>
        </authorList>
    </citation>
    <scope>NUCLEOTIDE SEQUENCE [LARGE SCALE GENOMIC DNA]</scope>
    <source>
        <strain evidence="1 2">ALL</strain>
    </source>
</reference>
<proteinExistence type="predicted"/>
<keyword evidence="2" id="KW-1185">Reference proteome</keyword>
<comment type="caution">
    <text evidence="1">The sequence shown here is derived from an EMBL/GenBank/DDBJ whole genome shotgun (WGS) entry which is preliminary data.</text>
</comment>
<gene>
    <name evidence="1" type="ORF">L596_025464</name>
</gene>
<organism evidence="1 2">
    <name type="scientific">Steinernema carpocapsae</name>
    <name type="common">Entomopathogenic nematode</name>
    <dbReference type="NCBI Taxonomy" id="34508"/>
    <lineage>
        <taxon>Eukaryota</taxon>
        <taxon>Metazoa</taxon>
        <taxon>Ecdysozoa</taxon>
        <taxon>Nematoda</taxon>
        <taxon>Chromadorea</taxon>
        <taxon>Rhabditida</taxon>
        <taxon>Tylenchina</taxon>
        <taxon>Panagrolaimomorpha</taxon>
        <taxon>Strongyloidoidea</taxon>
        <taxon>Steinernematidae</taxon>
        <taxon>Steinernema</taxon>
    </lineage>
</organism>
<reference evidence="1 2" key="1">
    <citation type="journal article" date="2015" name="Genome Biol.">
        <title>Comparative genomics of Steinernema reveals deeply conserved gene regulatory networks.</title>
        <authorList>
            <person name="Dillman A.R."/>
            <person name="Macchietto M."/>
            <person name="Porter C.F."/>
            <person name="Rogers A."/>
            <person name="Williams B."/>
            <person name="Antoshechkin I."/>
            <person name="Lee M.M."/>
            <person name="Goodwin Z."/>
            <person name="Lu X."/>
            <person name="Lewis E.E."/>
            <person name="Goodrich-Blair H."/>
            <person name="Stock S.P."/>
            <person name="Adams B.J."/>
            <person name="Sternberg P.W."/>
            <person name="Mortazavi A."/>
        </authorList>
    </citation>
    <scope>NUCLEOTIDE SEQUENCE [LARGE SCALE GENOMIC DNA]</scope>
    <source>
        <strain evidence="1 2">ALL</strain>
    </source>
</reference>
<accession>A0A4U5M7V1</accession>
<evidence type="ECO:0000313" key="1">
    <source>
        <dbReference type="EMBL" id="TKR65000.1"/>
    </source>
</evidence>
<protein>
    <recommendedName>
        <fullName evidence="3">DUF38 domain-containing protein</fullName>
    </recommendedName>
</protein>
<sequence length="288" mass="33174">MDALPAAFTEEAIALLPLDSVQEALHLGGDFPVFGQIALNRRFTLFIFQENLGTPSFEIGFDNPNDEKEKAVQFNYKKGYGNLVVSLGELETDLHPKVVKTVSEKQHLVRLFILNAEFNSLSTEAIETMSEWNISGFVMHQQMTQAQVAFVKRFQDKNVIRYLYVSNSCFVENCYVILSFLKQSQLKQIQMEAPIWCHKEIVHFWYENARLLQGKNILFSDLIKESTLEWMMQCHEQNIRNVVDSLGLNYDSDSFSVTHPYGHPNGRHKMYLVAEGVGDVYRLVVKFF</sequence>
<dbReference type="Proteomes" id="UP000298663">
    <property type="component" value="Unassembled WGS sequence"/>
</dbReference>
<name>A0A4U5M7V1_STECR</name>
<dbReference type="EMBL" id="AZBU02000009">
    <property type="protein sequence ID" value="TKR65000.1"/>
    <property type="molecule type" value="Genomic_DNA"/>
</dbReference>
<evidence type="ECO:0000313" key="2">
    <source>
        <dbReference type="Proteomes" id="UP000298663"/>
    </source>
</evidence>
<evidence type="ECO:0008006" key="3">
    <source>
        <dbReference type="Google" id="ProtNLM"/>
    </source>
</evidence>